<dbReference type="Proteomes" id="UP000789707">
    <property type="component" value="Unassembled WGS sequence"/>
</dbReference>
<proteinExistence type="predicted"/>
<dbReference type="InterPro" id="IPR024529">
    <property type="entry name" value="ECF_trnsprt_substrate-spec"/>
</dbReference>
<name>A0ABM8Z5A9_9LACO</name>
<keyword evidence="1" id="KW-0812">Transmembrane</keyword>
<comment type="caution">
    <text evidence="2">The sequence shown here is derived from an EMBL/GenBank/DDBJ whole genome shotgun (WGS) entry which is preliminary data.</text>
</comment>
<keyword evidence="1" id="KW-0472">Membrane</keyword>
<organism evidence="2 3">
    <name type="scientific">Periweissella fabaria</name>
    <dbReference type="NCBI Taxonomy" id="546157"/>
    <lineage>
        <taxon>Bacteria</taxon>
        <taxon>Bacillati</taxon>
        <taxon>Bacillota</taxon>
        <taxon>Bacilli</taxon>
        <taxon>Lactobacillales</taxon>
        <taxon>Lactobacillaceae</taxon>
        <taxon>Periweissella</taxon>
    </lineage>
</organism>
<feature type="transmembrane region" description="Helical" evidence="1">
    <location>
        <begin position="12"/>
        <end position="31"/>
    </location>
</feature>
<sequence length="209" mass="22859">MGVYYTMRNIRQLVLTAIFMAIILVQVLVPFLGYIPLGAVVVGASVTIIQFTVAIGTIFLGLRSGLILGLFWGLIRLWQAFTTPFSVGSLIFMNPFTAIGASVLIAVAVNLVVRPSTTAANVKVWRLSLAGAVAAIVNTGVVTLITWIGFTFFHIDWHQFINLGQSQHFLGWFLSIIVGFNGIFEIIAGIIIVPIIALPLLQIKQRLYK</sequence>
<feature type="transmembrane region" description="Helical" evidence="1">
    <location>
        <begin position="66"/>
        <end position="85"/>
    </location>
</feature>
<evidence type="ECO:0000313" key="2">
    <source>
        <dbReference type="EMBL" id="CAH0416554.1"/>
    </source>
</evidence>
<keyword evidence="3" id="KW-1185">Reference proteome</keyword>
<feature type="transmembrane region" description="Helical" evidence="1">
    <location>
        <begin position="170"/>
        <end position="201"/>
    </location>
</feature>
<feature type="transmembrane region" description="Helical" evidence="1">
    <location>
        <begin position="91"/>
        <end position="113"/>
    </location>
</feature>
<dbReference type="Pfam" id="PF12822">
    <property type="entry name" value="ECF_trnsprt"/>
    <property type="match status" value="1"/>
</dbReference>
<dbReference type="EMBL" id="CAKKNS010000003">
    <property type="protein sequence ID" value="CAH0416554.1"/>
    <property type="molecule type" value="Genomic_DNA"/>
</dbReference>
<gene>
    <name evidence="2" type="primary">panT</name>
    <name evidence="2" type="ORF">WFA24289_00858</name>
</gene>
<reference evidence="2 3" key="1">
    <citation type="submission" date="2021-11" db="EMBL/GenBank/DDBJ databases">
        <authorList>
            <person name="Depoorter E."/>
        </authorList>
    </citation>
    <scope>NUCLEOTIDE SEQUENCE [LARGE SCALE GENOMIC DNA]</scope>
    <source>
        <strain evidence="2 3">LMG 24289</strain>
    </source>
</reference>
<feature type="transmembrane region" description="Helical" evidence="1">
    <location>
        <begin position="125"/>
        <end position="150"/>
    </location>
</feature>
<protein>
    <submittedName>
        <fullName evidence="2">Pantothenate transporter PanT</fullName>
    </submittedName>
</protein>
<accession>A0ABM8Z5A9</accession>
<keyword evidence="1" id="KW-1133">Transmembrane helix</keyword>
<dbReference type="Gene3D" id="1.10.1760.20">
    <property type="match status" value="1"/>
</dbReference>
<evidence type="ECO:0000256" key="1">
    <source>
        <dbReference type="SAM" id="Phobius"/>
    </source>
</evidence>
<evidence type="ECO:0000313" key="3">
    <source>
        <dbReference type="Proteomes" id="UP000789707"/>
    </source>
</evidence>
<feature type="transmembrane region" description="Helical" evidence="1">
    <location>
        <begin position="37"/>
        <end position="59"/>
    </location>
</feature>